<dbReference type="AlphaFoldDB" id="A0A7R9LPX0"/>
<feature type="compositionally biased region" description="Basic and acidic residues" evidence="1">
    <location>
        <begin position="160"/>
        <end position="198"/>
    </location>
</feature>
<feature type="compositionally biased region" description="Basic and acidic residues" evidence="1">
    <location>
        <begin position="247"/>
        <end position="275"/>
    </location>
</feature>
<name>A0A7R9LPX0_9ACAR</name>
<reference evidence="2" key="1">
    <citation type="submission" date="2020-11" db="EMBL/GenBank/DDBJ databases">
        <authorList>
            <person name="Tran Van P."/>
        </authorList>
    </citation>
    <scope>NUCLEOTIDE SEQUENCE</scope>
</reference>
<feature type="compositionally biased region" description="Acidic residues" evidence="1">
    <location>
        <begin position="139"/>
        <end position="159"/>
    </location>
</feature>
<evidence type="ECO:0000256" key="1">
    <source>
        <dbReference type="SAM" id="MobiDB-lite"/>
    </source>
</evidence>
<feature type="compositionally biased region" description="Acidic residues" evidence="1">
    <location>
        <begin position="1"/>
        <end position="18"/>
    </location>
</feature>
<organism evidence="2">
    <name type="scientific">Medioppia subpectinata</name>
    <dbReference type="NCBI Taxonomy" id="1979941"/>
    <lineage>
        <taxon>Eukaryota</taxon>
        <taxon>Metazoa</taxon>
        <taxon>Ecdysozoa</taxon>
        <taxon>Arthropoda</taxon>
        <taxon>Chelicerata</taxon>
        <taxon>Arachnida</taxon>
        <taxon>Acari</taxon>
        <taxon>Acariformes</taxon>
        <taxon>Sarcoptiformes</taxon>
        <taxon>Oribatida</taxon>
        <taxon>Brachypylina</taxon>
        <taxon>Oppioidea</taxon>
        <taxon>Oppiidae</taxon>
        <taxon>Medioppia</taxon>
    </lineage>
</organism>
<feature type="compositionally biased region" description="Basic and acidic residues" evidence="1">
    <location>
        <begin position="19"/>
        <end position="32"/>
    </location>
</feature>
<keyword evidence="3" id="KW-1185">Reference proteome</keyword>
<sequence length="289" mass="32621">MSSTDGSDDEFESADEDVDCTHTHGSDARLKDDNLVDTTTPCVEHIVQTSDVTQTVEPISSTKPNQLSEELVLKKEIQTIKSENIVETESVVKSDETVVDKSDENVAKEQKIIIKGRKILRKGDRNRETPPEEAIVANDWEEDIQPIELPELESIESDIELEKPKSDEIVVDKSDGKELSERDVRIKGPKIDTNREDSLQETTPEETDVNKESKVLTISEKLSQLDIKSVDVKETEATESLKIESKSDIKLEDKSESEETRIESSDEKESKDQKNVIKGRKLMRKADRI</sequence>
<dbReference type="Proteomes" id="UP000759131">
    <property type="component" value="Unassembled WGS sequence"/>
</dbReference>
<feature type="region of interest" description="Disordered" evidence="1">
    <location>
        <begin position="1"/>
        <end position="32"/>
    </location>
</feature>
<evidence type="ECO:0000313" key="2">
    <source>
        <dbReference type="EMBL" id="CAD7645686.1"/>
    </source>
</evidence>
<accession>A0A7R9LPX0</accession>
<protein>
    <submittedName>
        <fullName evidence="2">Uncharacterized protein</fullName>
    </submittedName>
</protein>
<proteinExistence type="predicted"/>
<feature type="region of interest" description="Disordered" evidence="1">
    <location>
        <begin position="122"/>
        <end position="212"/>
    </location>
</feature>
<dbReference type="EMBL" id="CAJPIZ010034842">
    <property type="protein sequence ID" value="CAG2120679.1"/>
    <property type="molecule type" value="Genomic_DNA"/>
</dbReference>
<feature type="non-terminal residue" evidence="2">
    <location>
        <position position="1"/>
    </location>
</feature>
<evidence type="ECO:0000313" key="3">
    <source>
        <dbReference type="Proteomes" id="UP000759131"/>
    </source>
</evidence>
<feature type="region of interest" description="Disordered" evidence="1">
    <location>
        <begin position="247"/>
        <end position="289"/>
    </location>
</feature>
<dbReference type="OrthoDB" id="10669773at2759"/>
<gene>
    <name evidence="2" type="ORF">OSB1V03_LOCUS20625</name>
</gene>
<dbReference type="EMBL" id="OC889417">
    <property type="protein sequence ID" value="CAD7645686.1"/>
    <property type="molecule type" value="Genomic_DNA"/>
</dbReference>